<dbReference type="STRING" id="1895771.BGO89_06765"/>
<dbReference type="Proteomes" id="UP000184233">
    <property type="component" value="Unassembled WGS sequence"/>
</dbReference>
<evidence type="ECO:0000313" key="2">
    <source>
        <dbReference type="EMBL" id="OJX57667.1"/>
    </source>
</evidence>
<dbReference type="EMBL" id="MKVH01000021">
    <property type="protein sequence ID" value="OJX57667.1"/>
    <property type="molecule type" value="Genomic_DNA"/>
</dbReference>
<comment type="caution">
    <text evidence="2">The sequence shown here is derived from an EMBL/GenBank/DDBJ whole genome shotgun (WGS) entry which is preliminary data.</text>
</comment>
<evidence type="ECO:0000313" key="3">
    <source>
        <dbReference type="Proteomes" id="UP000184233"/>
    </source>
</evidence>
<name>A0A1M3KYT6_9BACT</name>
<evidence type="ECO:0000256" key="1">
    <source>
        <dbReference type="SAM" id="MobiDB-lite"/>
    </source>
</evidence>
<gene>
    <name evidence="2" type="ORF">BGO89_06765</name>
</gene>
<dbReference type="AlphaFoldDB" id="A0A1M3KYT6"/>
<accession>A0A1M3KYT6</accession>
<sequence>MQWHPDRTSDPDATIMMTMINTEYRECLRCLAAGTWVQPVKKPPPKRAARQPAPRVAAKRKRSSSREAANAPKRDVSRLIDKAADLTLDAARVVISAATRSMKRKFGDSP</sequence>
<organism evidence="2 3">
    <name type="scientific">Candidatus Kapaibacterium thiocyanatum</name>
    <dbReference type="NCBI Taxonomy" id="1895771"/>
    <lineage>
        <taxon>Bacteria</taxon>
        <taxon>Pseudomonadati</taxon>
        <taxon>Candidatus Kapaibacteriota</taxon>
        <taxon>Candidatus Kapaibacteriia</taxon>
        <taxon>Candidatus Kapaibacteriales</taxon>
        <taxon>Candidatus Kapaibacteriaceae</taxon>
        <taxon>Candidatus Kapaibacterium</taxon>
    </lineage>
</organism>
<proteinExistence type="predicted"/>
<protein>
    <submittedName>
        <fullName evidence="2">Uncharacterized protein</fullName>
    </submittedName>
</protein>
<reference evidence="2 3" key="1">
    <citation type="submission" date="2016-09" db="EMBL/GenBank/DDBJ databases">
        <title>Genome-resolved meta-omics ties microbial dynamics to process performance in biotechnology for thiocyanate degradation.</title>
        <authorList>
            <person name="Kantor R.S."/>
            <person name="Huddy R.J."/>
            <person name="Iyer R."/>
            <person name="Thomas B.C."/>
            <person name="Brown C.T."/>
            <person name="Anantharaman K."/>
            <person name="Tringe S."/>
            <person name="Hettich R.L."/>
            <person name="Harrison S.T."/>
            <person name="Banfield J.F."/>
        </authorList>
    </citation>
    <scope>NUCLEOTIDE SEQUENCE [LARGE SCALE GENOMIC DNA]</scope>
    <source>
        <strain evidence="2">59-99</strain>
    </source>
</reference>
<feature type="region of interest" description="Disordered" evidence="1">
    <location>
        <begin position="36"/>
        <end position="76"/>
    </location>
</feature>